<dbReference type="AlphaFoldDB" id="A0A916VC41"/>
<organism evidence="1 2">
    <name type="scientific">Anaerostipes butyraticus</name>
    <dbReference type="NCBI Taxonomy" id="645466"/>
    <lineage>
        <taxon>Bacteria</taxon>
        <taxon>Bacillati</taxon>
        <taxon>Bacillota</taxon>
        <taxon>Clostridia</taxon>
        <taxon>Lachnospirales</taxon>
        <taxon>Lachnospiraceae</taxon>
        <taxon>Anaerostipes</taxon>
    </lineage>
</organism>
<dbReference type="Gene3D" id="3.30.1340.10">
    <property type="entry name" value="HPr-like"/>
    <property type="match status" value="1"/>
</dbReference>
<reference evidence="1" key="1">
    <citation type="submission" date="2020-06" db="EMBL/GenBank/DDBJ databases">
        <title>Characterization of fructooligosaccharide metabolism and fructooligosaccharide-degrading enzymes in human commensal butyrate producers.</title>
        <authorList>
            <person name="Tanno H."/>
            <person name="Fujii T."/>
            <person name="Hirano K."/>
            <person name="Maeno S."/>
            <person name="Tonozuka T."/>
            <person name="Sakamoto M."/>
            <person name="Ohkuma M."/>
            <person name="Tochio T."/>
            <person name="Endo A."/>
        </authorList>
    </citation>
    <scope>NUCLEOTIDE SEQUENCE</scope>
    <source>
        <strain evidence="1">JCM 17466</strain>
    </source>
</reference>
<comment type="caution">
    <text evidence="1">The sequence shown here is derived from an EMBL/GenBank/DDBJ whole genome shotgun (WGS) entry which is preliminary data.</text>
</comment>
<keyword evidence="2" id="KW-1185">Reference proteome</keyword>
<dbReference type="EMBL" id="BLYI01000006">
    <property type="protein sequence ID" value="GFO83827.1"/>
    <property type="molecule type" value="Genomic_DNA"/>
</dbReference>
<sequence>MNKTYTILLNSINKVKDFANMINRFECDADLASGRYIIDAKSIMGIFSLDLQNPLTLTVYENNDIEQLETSLQPFLYKES</sequence>
<name>A0A916VC41_9FIRM</name>
<protein>
    <recommendedName>
        <fullName evidence="3">PTS HPr component phosphorylation site</fullName>
    </recommendedName>
</protein>
<evidence type="ECO:0008006" key="3">
    <source>
        <dbReference type="Google" id="ProtNLM"/>
    </source>
</evidence>
<gene>
    <name evidence="1" type="ORF">ANBU17_01740</name>
</gene>
<evidence type="ECO:0000313" key="2">
    <source>
        <dbReference type="Proteomes" id="UP000613208"/>
    </source>
</evidence>
<evidence type="ECO:0000313" key="1">
    <source>
        <dbReference type="EMBL" id="GFO83827.1"/>
    </source>
</evidence>
<dbReference type="SUPFAM" id="SSF55594">
    <property type="entry name" value="HPr-like"/>
    <property type="match status" value="1"/>
</dbReference>
<dbReference type="InterPro" id="IPR035895">
    <property type="entry name" value="HPr-like_sf"/>
</dbReference>
<dbReference type="Proteomes" id="UP000613208">
    <property type="component" value="Unassembled WGS sequence"/>
</dbReference>
<accession>A0A916VC41</accession>
<proteinExistence type="predicted"/>